<sequence length="415" mass="42300">MAPIKVTFKTVQGNKFELDLDSADKVQAVKEKIENTQGSSFPAAHQVVIYQGKVLKDDTTLEENKISNENFVVVMVTKPKKAPAGAAKKEEQPAAASASAAPSSEAGPATTSAPAATPTPAATPAPAEGTPAPASAAPAAAPTPAAATAAVGTPAPAAGGDSILMGSQLETTINGICEMGFPREDVVRALRAAFHNPDRAVEYLMTGIPEGLDVPQQAAGAPAGGAAAAAPAGQAAGAAASAPAAGGGPNAQPLDMFAPQPAPGAGGAAGGGPLDFLRTNPQFIALRQIVQSNPMILQPMLQELGKQNPELLTLINQHQQEFLRIINEPVPPEQAEQVSQQIAQFQAGMGGGAGGEQGLPPGAVPVHLTEEEQAAIGRLEGLGFDRNRCIEAFLLCERDETLAANFLFDSAMEEQ</sequence>
<dbReference type="Pfam" id="PF00240">
    <property type="entry name" value="ubiquitin"/>
    <property type="match status" value="1"/>
</dbReference>
<dbReference type="CDD" id="cd01805">
    <property type="entry name" value="Ubl_Rad23"/>
    <property type="match status" value="1"/>
</dbReference>
<evidence type="ECO:0000256" key="2">
    <source>
        <dbReference type="ARBA" id="ARBA00022763"/>
    </source>
</evidence>
<dbReference type="InterPro" id="IPR015940">
    <property type="entry name" value="UBA"/>
</dbReference>
<feature type="compositionally biased region" description="Low complexity" evidence="6">
    <location>
        <begin position="93"/>
        <end position="140"/>
    </location>
</feature>
<feature type="domain" description="UBA" evidence="7">
    <location>
        <begin position="369"/>
        <end position="410"/>
    </location>
</feature>
<gene>
    <name evidence="9" type="primary">g12969</name>
    <name evidence="9" type="ORF">VP750_LOCUS11514</name>
</gene>
<feature type="compositionally biased region" description="Gly residues" evidence="6">
    <location>
        <begin position="264"/>
        <end position="273"/>
    </location>
</feature>
<evidence type="ECO:0000256" key="1">
    <source>
        <dbReference type="ARBA" id="ARBA00022737"/>
    </source>
</evidence>
<dbReference type="SMART" id="SM00165">
    <property type="entry name" value="UBA"/>
    <property type="match status" value="2"/>
</dbReference>
<dbReference type="InterPro" id="IPR029071">
    <property type="entry name" value="Ubiquitin-like_domsf"/>
</dbReference>
<dbReference type="PANTHER" id="PTHR10621:SF0">
    <property type="entry name" value="UV EXCISION REPAIR PROTEIN RAD23"/>
    <property type="match status" value="1"/>
</dbReference>
<dbReference type="SMART" id="SM00727">
    <property type="entry name" value="STI1"/>
    <property type="match status" value="1"/>
</dbReference>
<dbReference type="SUPFAM" id="SSF54236">
    <property type="entry name" value="Ubiquitin-like"/>
    <property type="match status" value="1"/>
</dbReference>
<keyword evidence="3 5" id="KW-0234">DNA repair</keyword>
<comment type="caution">
    <text evidence="9">The sequence shown here is derived from an EMBL/GenBank/DDBJ whole genome shotgun (WGS) entry which is preliminary data.</text>
</comment>
<dbReference type="Proteomes" id="UP001497392">
    <property type="component" value="Unassembled WGS sequence"/>
</dbReference>
<dbReference type="NCBIfam" id="TIGR00601">
    <property type="entry name" value="rad23"/>
    <property type="match status" value="1"/>
</dbReference>
<accession>A0ABP1GFZ4</accession>
<evidence type="ECO:0000256" key="3">
    <source>
        <dbReference type="ARBA" id="ARBA00023204"/>
    </source>
</evidence>
<evidence type="ECO:0000256" key="5">
    <source>
        <dbReference type="RuleBase" id="RU367049"/>
    </source>
</evidence>
<dbReference type="InterPro" id="IPR009060">
    <property type="entry name" value="UBA-like_sf"/>
</dbReference>
<dbReference type="Gene3D" id="1.10.10.540">
    <property type="entry name" value="XPC-binding domain"/>
    <property type="match status" value="1"/>
</dbReference>
<dbReference type="InterPro" id="IPR036353">
    <property type="entry name" value="XPC-bd_sf"/>
</dbReference>
<evidence type="ECO:0000256" key="6">
    <source>
        <dbReference type="SAM" id="MobiDB-lite"/>
    </source>
</evidence>
<comment type="function">
    <text evidence="5">Multiubiquitin chain receptor involved in modulation of proteasomal degradation. Involved in nucleotide excision repair.</text>
</comment>
<reference evidence="9 10" key="1">
    <citation type="submission" date="2024-06" db="EMBL/GenBank/DDBJ databases">
        <authorList>
            <person name="Kraege A."/>
            <person name="Thomma B."/>
        </authorList>
    </citation>
    <scope>NUCLEOTIDE SEQUENCE [LARGE SCALE GENOMIC DNA]</scope>
</reference>
<comment type="similarity">
    <text evidence="5">Belongs to the RAD23 family.</text>
</comment>
<dbReference type="Pfam" id="PF09280">
    <property type="entry name" value="XPC-binding"/>
    <property type="match status" value="1"/>
</dbReference>
<comment type="subcellular location">
    <subcellularLocation>
        <location evidence="5">Nucleus</location>
    </subcellularLocation>
    <subcellularLocation>
        <location evidence="5">Cytoplasm</location>
    </subcellularLocation>
</comment>
<protein>
    <recommendedName>
        <fullName evidence="5">Ubiquitin receptor RAD23</fullName>
    </recommendedName>
    <alternativeName>
        <fullName evidence="5">DNA repair protein RAD23</fullName>
    </alternativeName>
</protein>
<keyword evidence="4 5" id="KW-0539">Nucleus</keyword>
<dbReference type="SUPFAM" id="SSF46934">
    <property type="entry name" value="UBA-like"/>
    <property type="match status" value="2"/>
</dbReference>
<dbReference type="PRINTS" id="PR01839">
    <property type="entry name" value="RAD23PROTEIN"/>
</dbReference>
<keyword evidence="5" id="KW-0963">Cytoplasm</keyword>
<name>A0ABP1GFZ4_9CHLO</name>
<dbReference type="SMART" id="SM00213">
    <property type="entry name" value="UBQ"/>
    <property type="match status" value="1"/>
</dbReference>
<evidence type="ECO:0000313" key="9">
    <source>
        <dbReference type="EMBL" id="CAL5229608.1"/>
    </source>
</evidence>
<feature type="region of interest" description="Disordered" evidence="6">
    <location>
        <begin position="83"/>
        <end position="140"/>
    </location>
</feature>
<dbReference type="PANTHER" id="PTHR10621">
    <property type="entry name" value="UV EXCISION REPAIR PROTEIN RAD23"/>
    <property type="match status" value="1"/>
</dbReference>
<dbReference type="Pfam" id="PF00627">
    <property type="entry name" value="UBA"/>
    <property type="match status" value="2"/>
</dbReference>
<dbReference type="InterPro" id="IPR006636">
    <property type="entry name" value="STI1_HS-bd"/>
</dbReference>
<feature type="domain" description="Ubiquitin-like" evidence="8">
    <location>
        <begin position="4"/>
        <end position="81"/>
    </location>
</feature>
<feature type="region of interest" description="Disordered" evidence="6">
    <location>
        <begin position="239"/>
        <end position="273"/>
    </location>
</feature>
<dbReference type="Gene3D" id="1.10.8.10">
    <property type="entry name" value="DNA helicase RuvA subunit, C-terminal domain"/>
    <property type="match status" value="2"/>
</dbReference>
<dbReference type="SUPFAM" id="SSF101238">
    <property type="entry name" value="XPC-binding domain"/>
    <property type="match status" value="1"/>
</dbReference>
<feature type="domain" description="UBA" evidence="7">
    <location>
        <begin position="167"/>
        <end position="207"/>
    </location>
</feature>
<dbReference type="InterPro" id="IPR000626">
    <property type="entry name" value="Ubiquitin-like_dom"/>
</dbReference>
<keyword evidence="10" id="KW-1185">Reference proteome</keyword>
<dbReference type="InterPro" id="IPR004806">
    <property type="entry name" value="Rad23"/>
</dbReference>
<evidence type="ECO:0000256" key="4">
    <source>
        <dbReference type="ARBA" id="ARBA00023242"/>
    </source>
</evidence>
<dbReference type="Gene3D" id="3.10.20.90">
    <property type="entry name" value="Phosphatidylinositol 3-kinase Catalytic Subunit, Chain A, domain 1"/>
    <property type="match status" value="1"/>
</dbReference>
<dbReference type="PROSITE" id="PS50030">
    <property type="entry name" value="UBA"/>
    <property type="match status" value="2"/>
</dbReference>
<dbReference type="InterPro" id="IPR015360">
    <property type="entry name" value="XPC-bd"/>
</dbReference>
<evidence type="ECO:0000313" key="10">
    <source>
        <dbReference type="Proteomes" id="UP001497392"/>
    </source>
</evidence>
<proteinExistence type="inferred from homology"/>
<keyword evidence="1" id="KW-0677">Repeat</keyword>
<dbReference type="EMBL" id="CAXHTA020000021">
    <property type="protein sequence ID" value="CAL5229608.1"/>
    <property type="molecule type" value="Genomic_DNA"/>
</dbReference>
<evidence type="ECO:0000259" key="7">
    <source>
        <dbReference type="PROSITE" id="PS50030"/>
    </source>
</evidence>
<organism evidence="9 10">
    <name type="scientific">Coccomyxa viridis</name>
    <dbReference type="NCBI Taxonomy" id="1274662"/>
    <lineage>
        <taxon>Eukaryota</taxon>
        <taxon>Viridiplantae</taxon>
        <taxon>Chlorophyta</taxon>
        <taxon>core chlorophytes</taxon>
        <taxon>Trebouxiophyceae</taxon>
        <taxon>Trebouxiophyceae incertae sedis</taxon>
        <taxon>Coccomyxaceae</taxon>
        <taxon>Coccomyxa</taxon>
    </lineage>
</organism>
<dbReference type="CDD" id="cd14280">
    <property type="entry name" value="UBA1_Rad23_like"/>
    <property type="match status" value="1"/>
</dbReference>
<dbReference type="PROSITE" id="PS50053">
    <property type="entry name" value="UBIQUITIN_2"/>
    <property type="match status" value="1"/>
</dbReference>
<evidence type="ECO:0000259" key="8">
    <source>
        <dbReference type="PROSITE" id="PS50053"/>
    </source>
</evidence>
<keyword evidence="2 5" id="KW-0227">DNA damage</keyword>
<dbReference type="CDD" id="cd14281">
    <property type="entry name" value="UBA2_Rad23_like"/>
    <property type="match status" value="1"/>
</dbReference>